<dbReference type="InterPro" id="IPR011006">
    <property type="entry name" value="CheY-like_superfamily"/>
</dbReference>
<dbReference type="EMBL" id="JBHRZS010000007">
    <property type="protein sequence ID" value="MFC3881884.1"/>
    <property type="molecule type" value="Genomic_DNA"/>
</dbReference>
<dbReference type="Pfam" id="PF04397">
    <property type="entry name" value="LytTR"/>
    <property type="match status" value="1"/>
</dbReference>
<dbReference type="RefSeq" id="WP_377907235.1">
    <property type="nucleotide sequence ID" value="NZ_JBHRZS010000007.1"/>
</dbReference>
<evidence type="ECO:0000256" key="1">
    <source>
        <dbReference type="PROSITE-ProRule" id="PRU00169"/>
    </source>
</evidence>
<dbReference type="Proteomes" id="UP001595805">
    <property type="component" value="Unassembled WGS sequence"/>
</dbReference>
<dbReference type="Gene3D" id="3.40.50.2300">
    <property type="match status" value="1"/>
</dbReference>
<dbReference type="SMART" id="SM00448">
    <property type="entry name" value="REC"/>
    <property type="match status" value="1"/>
</dbReference>
<organism evidence="4 5">
    <name type="scientific">Algoriphagus namhaensis</name>
    <dbReference type="NCBI Taxonomy" id="915353"/>
    <lineage>
        <taxon>Bacteria</taxon>
        <taxon>Pseudomonadati</taxon>
        <taxon>Bacteroidota</taxon>
        <taxon>Cytophagia</taxon>
        <taxon>Cytophagales</taxon>
        <taxon>Cyclobacteriaceae</taxon>
        <taxon>Algoriphagus</taxon>
    </lineage>
</organism>
<proteinExistence type="predicted"/>
<keyword evidence="1" id="KW-0597">Phosphoprotein</keyword>
<dbReference type="PANTHER" id="PTHR37299">
    <property type="entry name" value="TRANSCRIPTIONAL REGULATOR-RELATED"/>
    <property type="match status" value="1"/>
</dbReference>
<dbReference type="InterPro" id="IPR046947">
    <property type="entry name" value="LytR-like"/>
</dbReference>
<accession>A0ABV8AW57</accession>
<evidence type="ECO:0000259" key="2">
    <source>
        <dbReference type="PROSITE" id="PS50110"/>
    </source>
</evidence>
<evidence type="ECO:0000259" key="3">
    <source>
        <dbReference type="PROSITE" id="PS50930"/>
    </source>
</evidence>
<comment type="caution">
    <text evidence="4">The sequence shown here is derived from an EMBL/GenBank/DDBJ whole genome shotgun (WGS) entry which is preliminary data.</text>
</comment>
<evidence type="ECO:0000313" key="5">
    <source>
        <dbReference type="Proteomes" id="UP001595805"/>
    </source>
</evidence>
<feature type="modified residue" description="4-aspartylphosphate" evidence="1">
    <location>
        <position position="53"/>
    </location>
</feature>
<feature type="domain" description="Response regulatory" evidence="2">
    <location>
        <begin position="2"/>
        <end position="113"/>
    </location>
</feature>
<dbReference type="SMART" id="SM00850">
    <property type="entry name" value="LytTR"/>
    <property type="match status" value="1"/>
</dbReference>
<dbReference type="InterPro" id="IPR001789">
    <property type="entry name" value="Sig_transdc_resp-reg_receiver"/>
</dbReference>
<reference evidence="5" key="1">
    <citation type="journal article" date="2019" name="Int. J. Syst. Evol. Microbiol.">
        <title>The Global Catalogue of Microorganisms (GCM) 10K type strain sequencing project: providing services to taxonomists for standard genome sequencing and annotation.</title>
        <authorList>
            <consortium name="The Broad Institute Genomics Platform"/>
            <consortium name="The Broad Institute Genome Sequencing Center for Infectious Disease"/>
            <person name="Wu L."/>
            <person name="Ma J."/>
        </authorList>
    </citation>
    <scope>NUCLEOTIDE SEQUENCE [LARGE SCALE GENOMIC DNA]</scope>
    <source>
        <strain evidence="5">CCUG 60523</strain>
    </source>
</reference>
<feature type="domain" description="HTH LytTR-type" evidence="3">
    <location>
        <begin position="133"/>
        <end position="229"/>
    </location>
</feature>
<dbReference type="Gene3D" id="2.40.50.1020">
    <property type="entry name" value="LytTr DNA-binding domain"/>
    <property type="match status" value="1"/>
</dbReference>
<protein>
    <submittedName>
        <fullName evidence="4">LytR/AlgR family response regulator transcription factor</fullName>
    </submittedName>
</protein>
<gene>
    <name evidence="4" type="ORF">ACFOSV_16935</name>
</gene>
<keyword evidence="5" id="KW-1185">Reference proteome</keyword>
<evidence type="ECO:0000313" key="4">
    <source>
        <dbReference type="EMBL" id="MFC3881884.1"/>
    </source>
</evidence>
<sequence length="231" mass="26683">MNCLILDDEPIAQDILKEYISKVDYLNLEGCFSNSSEAFNHLQKVQPDLIFLDINMPGIDGVSFAKIIPKEIQVVFTTAYREYALEGFDLQASDYLLKPISFDRFLKSVSRVKALHDKMSASMPTTSQDFVFVRIERKMEKIALAEITYIESFADYLKIHQKTQTSVVRESLSSFEKKLPPSQFIRIHRSFIANLNAITSYTHEYLEVVGKALTISRSYKEEVIKRLREFE</sequence>
<name>A0ABV8AW57_9BACT</name>
<dbReference type="Pfam" id="PF00072">
    <property type="entry name" value="Response_reg"/>
    <property type="match status" value="1"/>
</dbReference>
<dbReference type="SUPFAM" id="SSF52172">
    <property type="entry name" value="CheY-like"/>
    <property type="match status" value="1"/>
</dbReference>
<dbReference type="PROSITE" id="PS50110">
    <property type="entry name" value="RESPONSE_REGULATORY"/>
    <property type="match status" value="1"/>
</dbReference>
<dbReference type="PANTHER" id="PTHR37299:SF1">
    <property type="entry name" value="STAGE 0 SPORULATION PROTEIN A HOMOLOG"/>
    <property type="match status" value="1"/>
</dbReference>
<dbReference type="PROSITE" id="PS50930">
    <property type="entry name" value="HTH_LYTTR"/>
    <property type="match status" value="1"/>
</dbReference>
<dbReference type="InterPro" id="IPR007492">
    <property type="entry name" value="LytTR_DNA-bd_dom"/>
</dbReference>